<dbReference type="AlphaFoldDB" id="A0AAW2M6I1"/>
<feature type="region of interest" description="Disordered" evidence="2">
    <location>
        <begin position="202"/>
        <end position="238"/>
    </location>
</feature>
<dbReference type="InterPro" id="IPR042277">
    <property type="entry name" value="IST1-like"/>
</dbReference>
<dbReference type="Gene3D" id="1.20.1260.60">
    <property type="entry name" value="Vacuolar protein sorting-associated protein Ist1"/>
    <property type="match status" value="1"/>
</dbReference>
<reference evidence="3" key="1">
    <citation type="submission" date="2020-06" db="EMBL/GenBank/DDBJ databases">
        <authorList>
            <person name="Li T."/>
            <person name="Hu X."/>
            <person name="Zhang T."/>
            <person name="Song X."/>
            <person name="Zhang H."/>
            <person name="Dai N."/>
            <person name="Sheng W."/>
            <person name="Hou X."/>
            <person name="Wei L."/>
        </authorList>
    </citation>
    <scope>NUCLEOTIDE SEQUENCE</scope>
    <source>
        <strain evidence="3">G01</strain>
        <tissue evidence="3">Leaf</tissue>
    </source>
</reference>
<dbReference type="InterPro" id="IPR005061">
    <property type="entry name" value="Ist1"/>
</dbReference>
<dbReference type="FunFam" id="1.20.1260.60:FF:000002">
    <property type="entry name" value="Vacuolar protein sorting-associated protein IST1"/>
    <property type="match status" value="1"/>
</dbReference>
<proteinExistence type="inferred from homology"/>
<evidence type="ECO:0000313" key="3">
    <source>
        <dbReference type="EMBL" id="KAL0327015.1"/>
    </source>
</evidence>
<feature type="region of interest" description="Disordered" evidence="2">
    <location>
        <begin position="337"/>
        <end position="423"/>
    </location>
</feature>
<feature type="compositionally biased region" description="Polar residues" evidence="2">
    <location>
        <begin position="209"/>
        <end position="222"/>
    </location>
</feature>
<accession>A0AAW2M6I1</accession>
<dbReference type="PANTHER" id="PTHR12161:SF16">
    <property type="entry name" value="REGULATOR OF VPS4 ACTIVITY IN THE MVB PATHWAY PROTEIN"/>
    <property type="match status" value="1"/>
</dbReference>
<name>A0AAW2M6I1_9LAMI</name>
<sequence length="478" mass="53210">MGKKLDALLGRRFKTSKFKATVALAVSRLAVLKNQRQARCSIARSDVVEFLKSSNHDRALLRVEQVIKEQNMLDVFVVLEGYCHLLIERVNLFEQEKVCPEELKEAVSTLIFAATRCGEFPELQQIRAIFTSRFGKEFAARAVELRNNCGVNPKIIQKLSTKPPSLENKMKVLKEIASDNNIDVPIEETVSDIRMEDQDLSLEKRHKPSQSGPSRISNQGENESMLKPADEVDGGEDFSDTLKIRRKYKDVADAAEEAFKSAAYAAAAARAAVELSRSESTDPDDPNTPNIRLRKVSAMIKPIKADLQTHEEDIGEHEHMKTEVKFEKIHPVQSYDLESKDAGIHEEKGVEQLKGNKNGTEFKISLSASSSDSSDDDVKGVSLSSDEAGQSKKGGVVFDESDGEDELEMRAPGTYDLDAGQKNDVFEGRSRAQVGVKLKMGPGNSNAQFAAEKKTQIIEPLNINRRPISVRTRWAHRQ</sequence>
<evidence type="ECO:0000256" key="2">
    <source>
        <dbReference type="SAM" id="MobiDB-lite"/>
    </source>
</evidence>
<gene>
    <name evidence="3" type="ORF">Sangu_1779500</name>
</gene>
<comment type="similarity">
    <text evidence="1">Belongs to the IST1 family.</text>
</comment>
<organism evidence="3">
    <name type="scientific">Sesamum angustifolium</name>
    <dbReference type="NCBI Taxonomy" id="2727405"/>
    <lineage>
        <taxon>Eukaryota</taxon>
        <taxon>Viridiplantae</taxon>
        <taxon>Streptophyta</taxon>
        <taxon>Embryophyta</taxon>
        <taxon>Tracheophyta</taxon>
        <taxon>Spermatophyta</taxon>
        <taxon>Magnoliopsida</taxon>
        <taxon>eudicotyledons</taxon>
        <taxon>Gunneridae</taxon>
        <taxon>Pentapetalae</taxon>
        <taxon>asterids</taxon>
        <taxon>lamiids</taxon>
        <taxon>Lamiales</taxon>
        <taxon>Pedaliaceae</taxon>
        <taxon>Sesamum</taxon>
    </lineage>
</organism>
<dbReference type="PANTHER" id="PTHR12161">
    <property type="entry name" value="IST1 FAMILY MEMBER"/>
    <property type="match status" value="1"/>
</dbReference>
<comment type="caution">
    <text evidence="3">The sequence shown here is derived from an EMBL/GenBank/DDBJ whole genome shotgun (WGS) entry which is preliminary data.</text>
</comment>
<evidence type="ECO:0008006" key="4">
    <source>
        <dbReference type="Google" id="ProtNLM"/>
    </source>
</evidence>
<protein>
    <recommendedName>
        <fullName evidence="4">Regulator of Vps4 activity in the MVB pathway protein</fullName>
    </recommendedName>
</protein>
<feature type="compositionally biased region" description="Basic and acidic residues" evidence="2">
    <location>
        <begin position="337"/>
        <end position="351"/>
    </location>
</feature>
<dbReference type="EMBL" id="JACGWK010000011">
    <property type="protein sequence ID" value="KAL0327015.1"/>
    <property type="molecule type" value="Genomic_DNA"/>
</dbReference>
<dbReference type="Pfam" id="PF03398">
    <property type="entry name" value="Ist1"/>
    <property type="match status" value="1"/>
</dbReference>
<evidence type="ECO:0000256" key="1">
    <source>
        <dbReference type="ARBA" id="ARBA00005536"/>
    </source>
</evidence>
<reference evidence="3" key="2">
    <citation type="journal article" date="2024" name="Plant">
        <title>Genomic evolution and insights into agronomic trait innovations of Sesamum species.</title>
        <authorList>
            <person name="Miao H."/>
            <person name="Wang L."/>
            <person name="Qu L."/>
            <person name="Liu H."/>
            <person name="Sun Y."/>
            <person name="Le M."/>
            <person name="Wang Q."/>
            <person name="Wei S."/>
            <person name="Zheng Y."/>
            <person name="Lin W."/>
            <person name="Duan Y."/>
            <person name="Cao H."/>
            <person name="Xiong S."/>
            <person name="Wang X."/>
            <person name="Wei L."/>
            <person name="Li C."/>
            <person name="Ma Q."/>
            <person name="Ju M."/>
            <person name="Zhao R."/>
            <person name="Li G."/>
            <person name="Mu C."/>
            <person name="Tian Q."/>
            <person name="Mei H."/>
            <person name="Zhang T."/>
            <person name="Gao T."/>
            <person name="Zhang H."/>
        </authorList>
    </citation>
    <scope>NUCLEOTIDE SEQUENCE</scope>
    <source>
        <strain evidence="3">G01</strain>
    </source>
</reference>
<dbReference type="GO" id="GO:0015031">
    <property type="term" value="P:protein transport"/>
    <property type="evidence" value="ECO:0007669"/>
    <property type="project" value="InterPro"/>
</dbReference>